<evidence type="ECO:0000256" key="6">
    <source>
        <dbReference type="PROSITE-ProRule" id="PRU10007"/>
    </source>
</evidence>
<dbReference type="GO" id="GO:0004029">
    <property type="term" value="F:aldehyde dehydrogenase (NAD+) activity"/>
    <property type="evidence" value="ECO:0007669"/>
    <property type="project" value="TreeGrafter"/>
</dbReference>
<name>H2ZL88_CIOSA</name>
<dbReference type="Proteomes" id="UP000007875">
    <property type="component" value="Unassembled WGS sequence"/>
</dbReference>
<feature type="active site" evidence="5">
    <location>
        <position position="269"/>
    </location>
</feature>
<evidence type="ECO:0000313" key="11">
    <source>
        <dbReference type="Proteomes" id="UP000007875"/>
    </source>
</evidence>
<dbReference type="Gene3D" id="3.40.605.10">
    <property type="entry name" value="Aldehyde Dehydrogenase, Chain A, domain 1"/>
    <property type="match status" value="2"/>
</dbReference>
<proteinExistence type="inferred from homology"/>
<evidence type="ECO:0000256" key="5">
    <source>
        <dbReference type="PIRSR" id="PIRSR036492-1"/>
    </source>
</evidence>
<dbReference type="eggNOG" id="KOG2456">
    <property type="taxonomic scope" value="Eukaryota"/>
</dbReference>
<dbReference type="InterPro" id="IPR029510">
    <property type="entry name" value="Ald_DH_CS_GLU"/>
</dbReference>
<sequence length="533" mass="59420">MFSALGIFLFGLVKLQSVAWNNNVEMNTAQQLLFNTRAAFKSGITLPVEWRIEQLNRLLDLLNENENALLDALHKDLRKPKLESIETELIVVKNEAINAIKNVQTWSKPTYPSKAFVQMIDSVYILKEPYGVVLVMSAWNYPIQIIFSQLVGIIASGNCAIIKPSELSPVTSELMSKLIPQYLDKECFRVYLGGIPETTVLLKERFDMIMYTGSSMVGKIVMKAAAEHLTPVILELGGKSPVYVHKDSDLKLVAKRVVWGKFLNLGQTCTAPDYILCHNNVVDSLIDELRKTVEEYFGSDPKESPDLARIVNARNFKRIESIMSATPKEKLAVGGETDESALYIAPTVYKDIQLGDPIMEGEIFGPILPVLAVNGADEAVEIINSQEKPLALYIFAKSDKVGLNFLWDEILKMYEPGSPWSIPNLFEIVIKCITFNNILVFPYLTSQHLLVVQQLLSCTSSGGVTVNDVLMHAASHNLPFGGVGNSGMGRYHGKYTFDALTHEKPVVYRGQNFESLLSARYPPYSEKNLSMVS</sequence>
<dbReference type="Pfam" id="PF00171">
    <property type="entry name" value="Aldedh"/>
    <property type="match status" value="2"/>
</dbReference>
<dbReference type="SUPFAM" id="SSF53720">
    <property type="entry name" value="ALDH-like"/>
    <property type="match status" value="2"/>
</dbReference>
<dbReference type="PROSITE" id="PS00687">
    <property type="entry name" value="ALDEHYDE_DEHYDR_GLU"/>
    <property type="match status" value="1"/>
</dbReference>
<reference evidence="10" key="3">
    <citation type="submission" date="2025-09" db="UniProtKB">
        <authorList>
            <consortium name="Ensembl"/>
        </authorList>
    </citation>
    <scope>IDENTIFICATION</scope>
</reference>
<dbReference type="GO" id="GO:0005737">
    <property type="term" value="C:cytoplasm"/>
    <property type="evidence" value="ECO:0007669"/>
    <property type="project" value="TreeGrafter"/>
</dbReference>
<dbReference type="Ensembl" id="ENSCSAVT00000018554.1">
    <property type="protein sequence ID" value="ENSCSAVP00000018354.1"/>
    <property type="gene ID" value="ENSCSAVG00000010776.1"/>
</dbReference>
<organism evidence="10 11">
    <name type="scientific">Ciona savignyi</name>
    <name type="common">Pacific transparent sea squirt</name>
    <dbReference type="NCBI Taxonomy" id="51511"/>
    <lineage>
        <taxon>Eukaryota</taxon>
        <taxon>Metazoa</taxon>
        <taxon>Chordata</taxon>
        <taxon>Tunicata</taxon>
        <taxon>Ascidiacea</taxon>
        <taxon>Phlebobranchia</taxon>
        <taxon>Cionidae</taxon>
        <taxon>Ciona</taxon>
    </lineage>
</organism>
<evidence type="ECO:0000256" key="1">
    <source>
        <dbReference type="ARBA" id="ARBA00009986"/>
    </source>
</evidence>
<dbReference type="STRING" id="51511.ENSCSAVP00000018354"/>
<evidence type="ECO:0000256" key="8">
    <source>
        <dbReference type="SAM" id="SignalP"/>
    </source>
</evidence>
<dbReference type="FunCoup" id="H2ZL88">
    <property type="interactions" value="1"/>
</dbReference>
<dbReference type="PANTHER" id="PTHR43570">
    <property type="entry name" value="ALDEHYDE DEHYDROGENASE"/>
    <property type="match status" value="1"/>
</dbReference>
<reference evidence="10" key="2">
    <citation type="submission" date="2025-08" db="UniProtKB">
        <authorList>
            <consortium name="Ensembl"/>
        </authorList>
    </citation>
    <scope>IDENTIFICATION</scope>
</reference>
<accession>H2ZL88</accession>
<dbReference type="InParanoid" id="H2ZL88"/>
<dbReference type="PIRSF" id="PIRSF036492">
    <property type="entry name" value="ALDH"/>
    <property type="match status" value="1"/>
</dbReference>
<comment type="similarity">
    <text evidence="1 4 7">Belongs to the aldehyde dehydrogenase family.</text>
</comment>
<dbReference type="GO" id="GO:0006081">
    <property type="term" value="P:aldehyde metabolic process"/>
    <property type="evidence" value="ECO:0007669"/>
    <property type="project" value="InterPro"/>
</dbReference>
<evidence type="ECO:0000256" key="2">
    <source>
        <dbReference type="ARBA" id="ARBA00023002"/>
    </source>
</evidence>
<dbReference type="FunFam" id="3.40.309.10:FF:000003">
    <property type="entry name" value="Aldehyde dehydrogenase"/>
    <property type="match status" value="1"/>
</dbReference>
<keyword evidence="3" id="KW-0520">NAD</keyword>
<dbReference type="InterPro" id="IPR016161">
    <property type="entry name" value="Ald_DH/histidinol_DH"/>
</dbReference>
<dbReference type="AlphaFoldDB" id="H2ZL88"/>
<dbReference type="PANTHER" id="PTHR43570:SF16">
    <property type="entry name" value="ALDEHYDE DEHYDROGENASE TYPE III, ISOFORM Q"/>
    <property type="match status" value="1"/>
</dbReference>
<dbReference type="InterPro" id="IPR016163">
    <property type="entry name" value="Ald_DH_C"/>
</dbReference>
<protein>
    <recommendedName>
        <fullName evidence="4">Aldehyde dehydrogenase</fullName>
    </recommendedName>
</protein>
<evidence type="ECO:0000256" key="4">
    <source>
        <dbReference type="PIRNR" id="PIRNR036492"/>
    </source>
</evidence>
<keyword evidence="2 4" id="KW-0560">Oxidoreductase</keyword>
<evidence type="ECO:0000256" key="7">
    <source>
        <dbReference type="RuleBase" id="RU003345"/>
    </source>
</evidence>
<dbReference type="GeneTree" id="ENSGT00940000167857"/>
<dbReference type="InterPro" id="IPR012394">
    <property type="entry name" value="Aldehyde_DH_NAD(P)"/>
</dbReference>
<evidence type="ECO:0000256" key="3">
    <source>
        <dbReference type="ARBA" id="ARBA00023027"/>
    </source>
</evidence>
<feature type="chain" id="PRO_5003579320" description="Aldehyde dehydrogenase" evidence="8">
    <location>
        <begin position="20"/>
        <end position="533"/>
    </location>
</feature>
<dbReference type="InterPro" id="IPR016162">
    <property type="entry name" value="Ald_DH_N"/>
</dbReference>
<keyword evidence="8" id="KW-0732">Signal</keyword>
<evidence type="ECO:0000313" key="10">
    <source>
        <dbReference type="Ensembl" id="ENSCSAVP00000018354.1"/>
    </source>
</evidence>
<feature type="signal peptide" evidence="8">
    <location>
        <begin position="1"/>
        <end position="19"/>
    </location>
</feature>
<reference evidence="11" key="1">
    <citation type="submission" date="2003-08" db="EMBL/GenBank/DDBJ databases">
        <authorList>
            <person name="Birren B."/>
            <person name="Nusbaum C."/>
            <person name="Abebe A."/>
            <person name="Abouelleil A."/>
            <person name="Adekoya E."/>
            <person name="Ait-zahra M."/>
            <person name="Allen N."/>
            <person name="Allen T."/>
            <person name="An P."/>
            <person name="Anderson M."/>
            <person name="Anderson S."/>
            <person name="Arachchi H."/>
            <person name="Armbruster J."/>
            <person name="Bachantsang P."/>
            <person name="Baldwin J."/>
            <person name="Barry A."/>
            <person name="Bayul T."/>
            <person name="Blitshsteyn B."/>
            <person name="Bloom T."/>
            <person name="Blye J."/>
            <person name="Boguslavskiy L."/>
            <person name="Borowsky M."/>
            <person name="Boukhgalter B."/>
            <person name="Brunache A."/>
            <person name="Butler J."/>
            <person name="Calixte N."/>
            <person name="Calvo S."/>
            <person name="Camarata J."/>
            <person name="Campo K."/>
            <person name="Chang J."/>
            <person name="Cheshatsang Y."/>
            <person name="Citroen M."/>
            <person name="Collymore A."/>
            <person name="Considine T."/>
            <person name="Cook A."/>
            <person name="Cooke P."/>
            <person name="Corum B."/>
            <person name="Cuomo C."/>
            <person name="David R."/>
            <person name="Dawoe T."/>
            <person name="Degray S."/>
            <person name="Dodge S."/>
            <person name="Dooley K."/>
            <person name="Dorje P."/>
            <person name="Dorjee K."/>
            <person name="Dorris L."/>
            <person name="Duffey N."/>
            <person name="Dupes A."/>
            <person name="Elkins T."/>
            <person name="Engels R."/>
            <person name="Erickson J."/>
            <person name="Farina A."/>
            <person name="Faro S."/>
            <person name="Ferreira P."/>
            <person name="Fischer H."/>
            <person name="Fitzgerald M."/>
            <person name="Foley K."/>
            <person name="Gage D."/>
            <person name="Galagan J."/>
            <person name="Gearin G."/>
            <person name="Gnerre S."/>
            <person name="Gnirke A."/>
            <person name="Goyette A."/>
            <person name="Graham J."/>
            <person name="Grandbois E."/>
            <person name="Gyaltsen K."/>
            <person name="Hafez N."/>
            <person name="Hagopian D."/>
            <person name="Hagos B."/>
            <person name="Hall J."/>
            <person name="Hatcher B."/>
            <person name="Heller A."/>
            <person name="Higgins H."/>
            <person name="Honan T."/>
            <person name="Horn A."/>
            <person name="Houde N."/>
            <person name="Hughes L."/>
            <person name="Hulme W."/>
            <person name="Husby E."/>
            <person name="Iliev I."/>
            <person name="Jaffe D."/>
            <person name="Jones C."/>
            <person name="Kamal M."/>
            <person name="Kamat A."/>
            <person name="Kamvysselis M."/>
            <person name="Karlsson E."/>
            <person name="Kells C."/>
            <person name="Kieu A."/>
            <person name="Kisner P."/>
            <person name="Kodira C."/>
            <person name="Kulbokas E."/>
            <person name="Labutti K."/>
            <person name="Lama D."/>
            <person name="Landers T."/>
            <person name="Leger J."/>
            <person name="Levine S."/>
            <person name="Lewis D."/>
            <person name="Lewis T."/>
            <person name="Lindblad-toh K."/>
            <person name="Liu X."/>
            <person name="Lokyitsang T."/>
            <person name="Lokyitsang Y."/>
            <person name="Lucien O."/>
            <person name="Lui A."/>
            <person name="Ma L.J."/>
            <person name="Mabbitt R."/>
            <person name="Macdonald J."/>
            <person name="Maclean C."/>
            <person name="Major J."/>
            <person name="Manning J."/>
            <person name="Marabella R."/>
            <person name="Maru K."/>
            <person name="Matthews C."/>
            <person name="Mauceli E."/>
            <person name="Mccarthy M."/>
            <person name="Mcdonough S."/>
            <person name="Mcghee T."/>
            <person name="Meldrim J."/>
            <person name="Meneus L."/>
            <person name="Mesirov J."/>
            <person name="Mihalev A."/>
            <person name="Mihova T."/>
            <person name="Mikkelsen T."/>
            <person name="Mlenga V."/>
            <person name="Moru K."/>
            <person name="Mozes J."/>
            <person name="Mulrain L."/>
            <person name="Munson G."/>
            <person name="Naylor J."/>
            <person name="Newes C."/>
            <person name="Nguyen C."/>
            <person name="Nguyen N."/>
            <person name="Nguyen T."/>
            <person name="Nicol R."/>
            <person name="Nielsen C."/>
            <person name="Nizzari M."/>
            <person name="Norbu C."/>
            <person name="Norbu N."/>
            <person name="O'donnell P."/>
            <person name="Okoawo O."/>
            <person name="O'leary S."/>
            <person name="Omotosho B."/>
            <person name="O'neill K."/>
            <person name="Osman S."/>
            <person name="Parker S."/>
            <person name="Perrin D."/>
            <person name="Phunkhang P."/>
            <person name="Piqani B."/>
            <person name="Purcell S."/>
            <person name="Rachupka T."/>
            <person name="Ramasamy U."/>
            <person name="Rameau R."/>
            <person name="Ray V."/>
            <person name="Raymond C."/>
            <person name="Retta R."/>
            <person name="Richardson S."/>
            <person name="Rise C."/>
            <person name="Rodriguez J."/>
            <person name="Rogers J."/>
            <person name="Rogov P."/>
            <person name="Rutman M."/>
            <person name="Schupbach R."/>
            <person name="Seaman C."/>
            <person name="Settipalli S."/>
            <person name="Sharpe T."/>
            <person name="Sheridan J."/>
            <person name="Sherpa N."/>
            <person name="Shi J."/>
            <person name="Smirnov S."/>
            <person name="Smith C."/>
            <person name="Sougnez C."/>
            <person name="Spencer B."/>
            <person name="Stalker J."/>
            <person name="Stange-thomann N."/>
            <person name="Stavropoulos S."/>
            <person name="Stetson K."/>
            <person name="Stone C."/>
            <person name="Stone S."/>
            <person name="Stubbs M."/>
            <person name="Talamas J."/>
            <person name="Tchuinga P."/>
            <person name="Tenzing P."/>
            <person name="Tesfaye S."/>
            <person name="Theodore J."/>
            <person name="Thoulutsang Y."/>
            <person name="Topham K."/>
            <person name="Towey S."/>
            <person name="Tsamla T."/>
            <person name="Tsomo N."/>
            <person name="Vallee D."/>
            <person name="Vassiliev H."/>
            <person name="Venkataraman V."/>
            <person name="Vinson J."/>
            <person name="Vo A."/>
            <person name="Wade C."/>
            <person name="Wang S."/>
            <person name="Wangchuk T."/>
            <person name="Wangdi T."/>
            <person name="Whittaker C."/>
            <person name="Wilkinson J."/>
            <person name="Wu Y."/>
            <person name="Wyman D."/>
            <person name="Yadav S."/>
            <person name="Yang S."/>
            <person name="Yang X."/>
            <person name="Yeager S."/>
            <person name="Yee E."/>
            <person name="Young G."/>
            <person name="Zainoun J."/>
            <person name="Zembeck L."/>
            <person name="Zimmer A."/>
            <person name="Zody M."/>
            <person name="Lander E."/>
        </authorList>
    </citation>
    <scope>NUCLEOTIDE SEQUENCE [LARGE SCALE GENOMIC DNA]</scope>
</reference>
<dbReference type="Gene3D" id="3.40.309.10">
    <property type="entry name" value="Aldehyde Dehydrogenase, Chain A, domain 2"/>
    <property type="match status" value="1"/>
</dbReference>
<keyword evidence="11" id="KW-1185">Reference proteome</keyword>
<evidence type="ECO:0000259" key="9">
    <source>
        <dbReference type="Pfam" id="PF00171"/>
    </source>
</evidence>
<feature type="domain" description="Aldehyde dehydrogenase" evidence="9">
    <location>
        <begin position="452"/>
        <end position="504"/>
    </location>
</feature>
<feature type="active site" evidence="5 6">
    <location>
        <position position="235"/>
    </location>
</feature>
<feature type="domain" description="Aldehyde dehydrogenase" evidence="9">
    <location>
        <begin position="29"/>
        <end position="401"/>
    </location>
</feature>
<dbReference type="FunFam" id="3.40.605.10:FF:000004">
    <property type="entry name" value="Aldehyde dehydrogenase"/>
    <property type="match status" value="1"/>
</dbReference>
<dbReference type="InterPro" id="IPR015590">
    <property type="entry name" value="Aldehyde_DH_dom"/>
</dbReference>